<dbReference type="EMBL" id="CM039174">
    <property type="protein sequence ID" value="KAH9753571.1"/>
    <property type="molecule type" value="Genomic_DNA"/>
</dbReference>
<gene>
    <name evidence="1" type="ORF">KPL71_015116</name>
</gene>
<evidence type="ECO:0000313" key="1">
    <source>
        <dbReference type="EMBL" id="KAH9753571.1"/>
    </source>
</evidence>
<comment type="caution">
    <text evidence="1">The sequence shown here is derived from an EMBL/GenBank/DDBJ whole genome shotgun (WGS) entry which is preliminary data.</text>
</comment>
<accession>A0ACB8KGW5</accession>
<dbReference type="Proteomes" id="UP000829398">
    <property type="component" value="Chromosome 5"/>
</dbReference>
<reference evidence="2" key="1">
    <citation type="journal article" date="2023" name="Hortic. Res.">
        <title>A chromosome-level phased genome enabling allele-level studies in sweet orange: a case study on citrus Huanglongbing tolerance.</title>
        <authorList>
            <person name="Wu B."/>
            <person name="Yu Q."/>
            <person name="Deng Z."/>
            <person name="Duan Y."/>
            <person name="Luo F."/>
            <person name="Gmitter F. Jr."/>
        </authorList>
    </citation>
    <scope>NUCLEOTIDE SEQUENCE [LARGE SCALE GENOMIC DNA]</scope>
    <source>
        <strain evidence="2">cv. Valencia</strain>
    </source>
</reference>
<protein>
    <submittedName>
        <fullName evidence="1">LRRNT 2 domain-containing protein</fullName>
    </submittedName>
</protein>
<evidence type="ECO:0000313" key="2">
    <source>
        <dbReference type="Proteomes" id="UP000829398"/>
    </source>
</evidence>
<sequence>MVIMFVLLLIIFEGGWSEGCLDHERFALLQLKHFFNDPVNYLHDWVDAKGATDCCQWANVECNNTTGRVIQLYLSNTRSMELEEWVRLWYHCGTIPQLDPAIRSSYGDHCRPDPMAGSSCEFDSFNNLEVLDMKRNEIDNLVVPQGFPHFKSLEHLDMSYAHIALNTNFLQIIGESMPSLKHLSLSNFSPSNDSWTLNQELHNFTNLEYLRLDSSSLHISLLQSIASIFPSLKNLWIYDCEVNGVIRGQGFPHFKSLEHLQMEDAQIAHNTSFLQIIRESMPSLKYLSLSYSTLGTNTSRILDQGPFRLPIHSHKSLRLLDVSNNNFQGCIPVEIGDILPSLSCFNISMNALDGSIPSSFGNMNLLQTLDLSTII</sequence>
<proteinExistence type="predicted"/>
<name>A0ACB8KGW5_CITSI</name>
<organism evidence="1 2">
    <name type="scientific">Citrus sinensis</name>
    <name type="common">Sweet orange</name>
    <name type="synonym">Citrus aurantium var. sinensis</name>
    <dbReference type="NCBI Taxonomy" id="2711"/>
    <lineage>
        <taxon>Eukaryota</taxon>
        <taxon>Viridiplantae</taxon>
        <taxon>Streptophyta</taxon>
        <taxon>Embryophyta</taxon>
        <taxon>Tracheophyta</taxon>
        <taxon>Spermatophyta</taxon>
        <taxon>Magnoliopsida</taxon>
        <taxon>eudicotyledons</taxon>
        <taxon>Gunneridae</taxon>
        <taxon>Pentapetalae</taxon>
        <taxon>rosids</taxon>
        <taxon>malvids</taxon>
        <taxon>Sapindales</taxon>
        <taxon>Rutaceae</taxon>
        <taxon>Aurantioideae</taxon>
        <taxon>Citrus</taxon>
    </lineage>
</organism>
<keyword evidence="2" id="KW-1185">Reference proteome</keyword>